<dbReference type="EMBL" id="CCDP010000001">
    <property type="protein sequence ID" value="CDQ38067.1"/>
    <property type="molecule type" value="Genomic_DNA"/>
</dbReference>
<sequence precursor="true">MKQWMRKIAVILITIMTLGMYVPASLTADPEEPKQRYDSGSNVNEATSTTVLEQSTNVALTMEQLSHKIKAQTELKMGPRITRRVGDEFTSVILPNIEAVMQTILLDENNQPIPYYTITEDPADGYGERIFNILDVKNQQYVAKFHVRRDHRPLEGHWFNFHYHIKDDNFEKHYDIGDIYWDKNTPPKWMA</sequence>
<accession>A0A024Q707</accession>
<gene>
    <name evidence="1" type="ORF">BN990_00334</name>
</gene>
<proteinExistence type="predicted"/>
<keyword evidence="2" id="KW-1185">Reference proteome</keyword>
<dbReference type="eggNOG" id="ENOG502ZV7K">
    <property type="taxonomic scope" value="Bacteria"/>
</dbReference>
<protein>
    <recommendedName>
        <fullName evidence="3">YpjP-like protein</fullName>
    </recommendedName>
</protein>
<dbReference type="Proteomes" id="UP000028875">
    <property type="component" value="Unassembled WGS sequence"/>
</dbReference>
<reference evidence="1 2" key="1">
    <citation type="submission" date="2014-03" db="EMBL/GenBank/DDBJ databases">
        <authorList>
            <person name="Urmite Genomes U."/>
        </authorList>
    </citation>
    <scope>NUCLEOTIDE SEQUENCE [LARGE SCALE GENOMIC DNA]</scope>
    <source>
        <strain evidence="1 2">Vm-5</strain>
    </source>
</reference>
<dbReference type="RefSeq" id="WP_021290059.1">
    <property type="nucleotide sequence ID" value="NZ_BNER01000001.1"/>
</dbReference>
<dbReference type="OrthoDB" id="2435352at2"/>
<dbReference type="InterPro" id="IPR025616">
    <property type="entry name" value="YpjP"/>
</dbReference>
<name>A0A024Q707_9BACI</name>
<evidence type="ECO:0008006" key="3">
    <source>
        <dbReference type="Google" id="ProtNLM"/>
    </source>
</evidence>
<dbReference type="Pfam" id="PF14005">
    <property type="entry name" value="YpjP"/>
    <property type="match status" value="1"/>
</dbReference>
<evidence type="ECO:0000313" key="2">
    <source>
        <dbReference type="Proteomes" id="UP000028875"/>
    </source>
</evidence>
<comment type="caution">
    <text evidence="1">The sequence shown here is derived from an EMBL/GenBank/DDBJ whole genome shotgun (WGS) entry which is preliminary data.</text>
</comment>
<dbReference type="STRING" id="1462526.BN990_00334"/>
<reference evidence="2" key="2">
    <citation type="submission" date="2014-05" db="EMBL/GenBank/DDBJ databases">
        <title>Draft genome sequence of Virgibacillus massiliensis Vm-5.</title>
        <authorList>
            <person name="Khelaifia S."/>
            <person name="Croce O."/>
            <person name="Lagier J.C."/>
            <person name="Raoult D."/>
        </authorList>
    </citation>
    <scope>NUCLEOTIDE SEQUENCE [LARGE SCALE GENOMIC DNA]</scope>
    <source>
        <strain evidence="2">Vm-5</strain>
    </source>
</reference>
<evidence type="ECO:0000313" key="1">
    <source>
        <dbReference type="EMBL" id="CDQ38067.1"/>
    </source>
</evidence>
<organism evidence="1 2">
    <name type="scientific">Virgibacillus massiliensis</name>
    <dbReference type="NCBI Taxonomy" id="1462526"/>
    <lineage>
        <taxon>Bacteria</taxon>
        <taxon>Bacillati</taxon>
        <taxon>Bacillota</taxon>
        <taxon>Bacilli</taxon>
        <taxon>Bacillales</taxon>
        <taxon>Bacillaceae</taxon>
        <taxon>Virgibacillus</taxon>
    </lineage>
</organism>
<dbReference type="AlphaFoldDB" id="A0A024Q707"/>